<dbReference type="PANTHER" id="PTHR33067:SF39">
    <property type="entry name" value="TRANSCRIPTION FACTOR INTERACTOR AND REGULATOR CCHC(ZN) FAMILY"/>
    <property type="match status" value="1"/>
</dbReference>
<organism evidence="2">
    <name type="scientific">Tanacetum cinerariifolium</name>
    <name type="common">Dalmatian daisy</name>
    <name type="synonym">Chrysanthemum cinerariifolium</name>
    <dbReference type="NCBI Taxonomy" id="118510"/>
    <lineage>
        <taxon>Eukaryota</taxon>
        <taxon>Viridiplantae</taxon>
        <taxon>Streptophyta</taxon>
        <taxon>Embryophyta</taxon>
        <taxon>Tracheophyta</taxon>
        <taxon>Spermatophyta</taxon>
        <taxon>Magnoliopsida</taxon>
        <taxon>eudicotyledons</taxon>
        <taxon>Gunneridae</taxon>
        <taxon>Pentapetalae</taxon>
        <taxon>asterids</taxon>
        <taxon>campanulids</taxon>
        <taxon>Asterales</taxon>
        <taxon>Asteraceae</taxon>
        <taxon>Asteroideae</taxon>
        <taxon>Anthemideae</taxon>
        <taxon>Anthemidinae</taxon>
        <taxon>Tanacetum</taxon>
    </lineage>
</organism>
<dbReference type="GO" id="GO:0003964">
    <property type="term" value="F:RNA-directed DNA polymerase activity"/>
    <property type="evidence" value="ECO:0007669"/>
    <property type="project" value="UniProtKB-KW"/>
</dbReference>
<reference evidence="2" key="1">
    <citation type="journal article" date="2019" name="Sci. Rep.">
        <title>Draft genome of Tanacetum cinerariifolium, the natural source of mosquito coil.</title>
        <authorList>
            <person name="Yamashiro T."/>
            <person name="Shiraishi A."/>
            <person name="Satake H."/>
            <person name="Nakayama K."/>
        </authorList>
    </citation>
    <scope>NUCLEOTIDE SEQUENCE</scope>
</reference>
<name>A0A6L2N962_TANCI</name>
<proteinExistence type="predicted"/>
<dbReference type="PANTHER" id="PTHR33067">
    <property type="entry name" value="RNA-DIRECTED DNA POLYMERASE-RELATED"/>
    <property type="match status" value="1"/>
</dbReference>
<dbReference type="AlphaFoldDB" id="A0A6L2N962"/>
<gene>
    <name evidence="2" type="ORF">Tci_054719</name>
</gene>
<evidence type="ECO:0000313" key="2">
    <source>
        <dbReference type="EMBL" id="GEU82741.1"/>
    </source>
</evidence>
<dbReference type="InterPro" id="IPR021109">
    <property type="entry name" value="Peptidase_aspartic_dom_sf"/>
</dbReference>
<accession>A0A6L2N962</accession>
<dbReference type="EMBL" id="BKCJ010008540">
    <property type="protein sequence ID" value="GEU82741.1"/>
    <property type="molecule type" value="Genomic_DNA"/>
</dbReference>
<evidence type="ECO:0000256" key="1">
    <source>
        <dbReference type="SAM" id="MobiDB-lite"/>
    </source>
</evidence>
<keyword evidence="2" id="KW-0808">Transferase</keyword>
<comment type="caution">
    <text evidence="2">The sequence shown here is derived from an EMBL/GenBank/DDBJ whole genome shotgun (WGS) entry which is preliminary data.</text>
</comment>
<protein>
    <submittedName>
        <fullName evidence="2">Reverse transcriptase domain-containing protein</fullName>
    </submittedName>
</protein>
<sequence>MCQLAKSLQKRPQGALPNNTVPNPMEDVKVITIRSGINLAGPSVPPNPLFYSKEVERDLKPTMDQVHISSSESTRSSLKSYLKKLRDPGKFLIHCNFSELEECMALADQGANINLMPLYVWKKLMLPKLVPTRMTLKLANRLVAYPAGIAEDVFVQVGKFTFLADFVVVDYDDHFHEVSKVQKSIHLLSGIPTVLPFGSSDPLSGSTTSLFDHSLPDYEAFCFDVDHQKVKSSGSTTSHFDHSLLNYKAFCFDVDHRKENNNLLYYDPLINPPPIAERSDSHHEEFANELAHIISPPEYDHFYFDIEDDLREFTRLLNENLSSESVNLNKIMEDNESKFQALTKLPTSHELNILRLLISSTDSTLSMSFSKTGHLVSFPFGNEDKVFDPATHYQCNSLFREKIFTSA</sequence>
<keyword evidence="2" id="KW-0695">RNA-directed DNA polymerase</keyword>
<dbReference type="CDD" id="cd00303">
    <property type="entry name" value="retropepsin_like"/>
    <property type="match status" value="1"/>
</dbReference>
<keyword evidence="2" id="KW-0548">Nucleotidyltransferase</keyword>
<dbReference type="Gene3D" id="2.40.70.10">
    <property type="entry name" value="Acid Proteases"/>
    <property type="match status" value="1"/>
</dbReference>
<feature type="region of interest" description="Disordered" evidence="1">
    <location>
        <begin position="1"/>
        <end position="22"/>
    </location>
</feature>